<dbReference type="EC" id="2.4.1.1" evidence="11"/>
<dbReference type="GO" id="GO:0005789">
    <property type="term" value="C:endoplasmic reticulum membrane"/>
    <property type="evidence" value="ECO:0007669"/>
    <property type="project" value="UniProtKB-SubCell"/>
</dbReference>
<comment type="cofactor">
    <cofactor evidence="1 11">
        <name>pyridoxal 5'-phosphate</name>
        <dbReference type="ChEBI" id="CHEBI:597326"/>
    </cofactor>
</comment>
<comment type="similarity">
    <text evidence="4">Belongs to the glycosyltransferase 47 family.</text>
</comment>
<evidence type="ECO:0000256" key="7">
    <source>
        <dbReference type="ARBA" id="ARBA00022679"/>
    </source>
</evidence>
<dbReference type="InterPro" id="IPR011833">
    <property type="entry name" value="Glycg_phsphrylas"/>
</dbReference>
<dbReference type="InterPro" id="IPR029044">
    <property type="entry name" value="Nucleotide-diphossugar_trans"/>
</dbReference>
<evidence type="ECO:0000256" key="9">
    <source>
        <dbReference type="ARBA" id="ARBA00023157"/>
    </source>
</evidence>
<dbReference type="GO" id="GO:1901135">
    <property type="term" value="P:carbohydrate derivative metabolic process"/>
    <property type="evidence" value="ECO:0007669"/>
    <property type="project" value="UniProtKB-ARBA"/>
</dbReference>
<evidence type="ECO:0000313" key="14">
    <source>
        <dbReference type="WBParaSite" id="SSTP_0000257700.1"/>
    </source>
</evidence>
<evidence type="ECO:0000256" key="3">
    <source>
        <dbReference type="ARBA" id="ARBA00006047"/>
    </source>
</evidence>
<dbReference type="FunFam" id="3.40.50.2000:FF:000005">
    <property type="entry name" value="Alpha-1,4 glucan phosphorylase"/>
    <property type="match status" value="1"/>
</dbReference>
<feature type="domain" description="Glycosyl transferase 64" evidence="12">
    <location>
        <begin position="1012"/>
        <end position="1247"/>
    </location>
</feature>
<keyword evidence="8 11" id="KW-0663">Pyridoxal phosphate</keyword>
<evidence type="ECO:0000256" key="11">
    <source>
        <dbReference type="RuleBase" id="RU000587"/>
    </source>
</evidence>
<comment type="catalytic activity">
    <reaction evidence="11">
        <text>[(1-&gt;4)-alpha-D-glucosyl](n) + phosphate = [(1-&gt;4)-alpha-D-glucosyl](n-1) + alpha-D-glucose 1-phosphate</text>
        <dbReference type="Rhea" id="RHEA:41732"/>
        <dbReference type="Rhea" id="RHEA-COMP:9584"/>
        <dbReference type="Rhea" id="RHEA-COMP:9586"/>
        <dbReference type="ChEBI" id="CHEBI:15444"/>
        <dbReference type="ChEBI" id="CHEBI:43474"/>
        <dbReference type="ChEBI" id="CHEBI:58601"/>
        <dbReference type="EC" id="2.4.1.1"/>
    </reaction>
</comment>
<dbReference type="WBParaSite" id="SSTP_0000257700.1">
    <property type="protein sequence ID" value="SSTP_0000257700.1"/>
    <property type="gene ID" value="SSTP_0000257700"/>
</dbReference>
<dbReference type="CDD" id="cd04300">
    <property type="entry name" value="GT35_Glycogen_Phosphorylase"/>
    <property type="match status" value="1"/>
</dbReference>
<evidence type="ECO:0000256" key="2">
    <source>
        <dbReference type="ARBA" id="ARBA00004648"/>
    </source>
</evidence>
<dbReference type="PANTHER" id="PTHR11468">
    <property type="entry name" value="GLYCOGEN PHOSPHORYLASE"/>
    <property type="match status" value="1"/>
</dbReference>
<dbReference type="SUPFAM" id="SSF53448">
    <property type="entry name" value="Nucleotide-diphospho-sugar transferases"/>
    <property type="match status" value="1"/>
</dbReference>
<keyword evidence="7 11" id="KW-0808">Transferase</keyword>
<dbReference type="Gene3D" id="3.40.50.2000">
    <property type="entry name" value="Glycogen Phosphorylase B"/>
    <property type="match status" value="2"/>
</dbReference>
<dbReference type="SUPFAM" id="SSF53756">
    <property type="entry name" value="UDP-Glycosyltransferase/glycogen phosphorylase"/>
    <property type="match status" value="1"/>
</dbReference>
<dbReference type="GO" id="GO:0030170">
    <property type="term" value="F:pyridoxal phosphate binding"/>
    <property type="evidence" value="ECO:0007669"/>
    <property type="project" value="InterPro"/>
</dbReference>
<dbReference type="WBParaSite" id="TCONS_00008061.p1">
    <property type="protein sequence ID" value="TCONS_00008061.p1"/>
    <property type="gene ID" value="XLOC_006058"/>
</dbReference>
<evidence type="ECO:0000259" key="12">
    <source>
        <dbReference type="Pfam" id="PF09258"/>
    </source>
</evidence>
<dbReference type="FunFam" id="3.40.50.2000:FF:000149">
    <property type="entry name" value="Glycogen phosphorylase, muscle form"/>
    <property type="match status" value="1"/>
</dbReference>
<dbReference type="PROSITE" id="PS00102">
    <property type="entry name" value="PHOSPHORYLASE"/>
    <property type="match status" value="1"/>
</dbReference>
<protein>
    <recommendedName>
        <fullName evidence="11">Alpha-1,4 glucan phosphorylase</fullName>
        <ecNumber evidence="11">2.4.1.1</ecNumber>
    </recommendedName>
</protein>
<dbReference type="GO" id="GO:0005980">
    <property type="term" value="P:glycogen catabolic process"/>
    <property type="evidence" value="ECO:0007669"/>
    <property type="project" value="TreeGrafter"/>
</dbReference>
<dbReference type="AlphaFoldDB" id="A0A913HJM8"/>
<keyword evidence="13" id="KW-1185">Reference proteome</keyword>
<keyword evidence="9" id="KW-1015">Disulfide bond</keyword>
<evidence type="ECO:0000256" key="5">
    <source>
        <dbReference type="ARBA" id="ARBA00022600"/>
    </source>
</evidence>
<comment type="similarity">
    <text evidence="3 11">Belongs to the glycogen phosphorylase family.</text>
</comment>
<reference evidence="14" key="1">
    <citation type="submission" date="2022-10" db="UniProtKB">
        <authorList>
            <consortium name="WormBaseParasite"/>
        </authorList>
    </citation>
    <scope>IDENTIFICATION</scope>
</reference>
<dbReference type="NCBIfam" id="TIGR02093">
    <property type="entry name" value="P_ylase"/>
    <property type="match status" value="1"/>
</dbReference>
<dbReference type="Pfam" id="PF00343">
    <property type="entry name" value="Phosphorylase"/>
    <property type="match status" value="1"/>
</dbReference>
<keyword evidence="10 11" id="KW-0119">Carbohydrate metabolism</keyword>
<name>A0A913HJM8_STRER</name>
<evidence type="ECO:0000313" key="13">
    <source>
        <dbReference type="Proteomes" id="UP000035681"/>
    </source>
</evidence>
<comment type="subcellular location">
    <subcellularLocation>
        <location evidence="2">Endoplasmic reticulum membrane</location>
        <topology evidence="2">Single-pass type II membrane protein</topology>
    </subcellularLocation>
</comment>
<evidence type="ECO:0000256" key="8">
    <source>
        <dbReference type="ARBA" id="ARBA00022898"/>
    </source>
</evidence>
<dbReference type="GO" id="GO:0008184">
    <property type="term" value="F:glycogen phosphorylase activity"/>
    <property type="evidence" value="ECO:0007669"/>
    <property type="project" value="InterPro"/>
</dbReference>
<evidence type="ECO:0000256" key="6">
    <source>
        <dbReference type="ARBA" id="ARBA00022676"/>
    </source>
</evidence>
<dbReference type="Proteomes" id="UP000035681">
    <property type="component" value="Unplaced"/>
</dbReference>
<dbReference type="InterPro" id="IPR035090">
    <property type="entry name" value="Pyridoxal_P_attach_site"/>
</dbReference>
<keyword evidence="5" id="KW-0321">Glycogen metabolism</keyword>
<dbReference type="PANTHER" id="PTHR11468:SF13">
    <property type="entry name" value="GLYCOGEN PHOSPHORYLASE"/>
    <property type="match status" value="1"/>
</dbReference>
<comment type="function">
    <text evidence="11">Allosteric enzyme that catalyzes the rate-limiting step in glycogen catabolism, the phosphorolytic cleavage of glycogen to produce glucose-1-phosphate, and plays a central role in maintaining cellular and organismal glucose homeostasis.</text>
</comment>
<dbReference type="InterPro" id="IPR000811">
    <property type="entry name" value="Glyco_trans_35"/>
</dbReference>
<dbReference type="Gene3D" id="3.90.550.10">
    <property type="entry name" value="Spore Coat Polysaccharide Biosynthesis Protein SpsA, Chain A"/>
    <property type="match status" value="1"/>
</dbReference>
<evidence type="ECO:0000256" key="4">
    <source>
        <dbReference type="ARBA" id="ARBA00010271"/>
    </source>
</evidence>
<dbReference type="InterPro" id="IPR015338">
    <property type="entry name" value="GT64_dom"/>
</dbReference>
<organism evidence="14">
    <name type="scientific">Strongyloides stercoralis</name>
    <name type="common">Threadworm</name>
    <dbReference type="NCBI Taxonomy" id="6248"/>
    <lineage>
        <taxon>Eukaryota</taxon>
        <taxon>Metazoa</taxon>
        <taxon>Ecdysozoa</taxon>
        <taxon>Nematoda</taxon>
        <taxon>Chromadorea</taxon>
        <taxon>Rhabditida</taxon>
        <taxon>Tylenchina</taxon>
        <taxon>Panagrolaimomorpha</taxon>
        <taxon>Strongyloidoidea</taxon>
        <taxon>Strongyloididae</taxon>
        <taxon>Strongyloides</taxon>
    </lineage>
</organism>
<evidence type="ECO:0000256" key="10">
    <source>
        <dbReference type="ARBA" id="ARBA00023277"/>
    </source>
</evidence>
<sequence>MFTDQERRKQISVHGVAEIENVSTIKNTFNRHLHFSLIKDRNVATKRDYYSALALTVRDHLVSRWIRTQQYYYEKDPKRVYYLSLEFYMGRTLSNTMINLGLRTACDEALYQMGLDIEELEDVEEDAGLGNGGLGRLAACFLDSMATLGIPACGYGLRYEYGIFKQVIQDGWQMEEPDNWLRFENFWEKARPEYMIPVNFYGRVVKNKNGKSDWVDTHIVFALPYDTPIPGYSNNIVNTLRLWSAKAANNFHLKFFNDGDYLQAVLDRNISENITRVLYPTDSKSCGKELRLKQQYFLVAASLQDIIRRYKNSKYGSTDKARVDFSHFPDKVAIQLNDTHPSIGIPELIRLLVDVENLEMKEAWDICVKTFAYTNHTLLPEALERWDVNLLKNLLPRHLEIIFEINQKFMDEVAQKYPGDFDRMRRMSIIEEADGTHPKRVNMAHLCIVASHTINGVAALHSELLKSQTFKDFYDFFPKKFQNKTNGITPRRWLLLANPGLAELITEKIGDKWIKDLDELQKLKVYINDYSFLNAIMNVKYDNKQRVADWIKKEYGIVIDPLSMFDIHVKRIHEYKRQLLNVLHVITLYNRIKANPEEKITKRTIMFGGKAAPGYHMAKQIIKLINSVAAIVNNDPIIGDRLKVIFLENYRVSMAEKIIPSADLSEQISTAGTEASGTGNMKFMLNGALTIGTLDGANVEMAEEMDNENIFIFGMTVEEVEKLQSKGYNSMDYINKIPELKQIIYQIESGFFTPDEPDLLKDISNSLKYDDRFLVCADYESYIKCQDQVGEAYKETDRWAQMSLYNIASSGKFSTDRTISEYAKDIWGIKNEVSYLPNPHEAHKSGGRILGKGLFLNRSILKINQNERNKILKKLETLTKNFEELVVLLIAIKCVPLINKSWIELLPLIDNDHSWDKAILSLRDINFYNLKYLLNVNISPSDIYEMEEYGKRLIVWNFITISSIAYNIIYYLEMLYTGINIERTVQAIPLYKEDEILFQKERLKKNILTDKYTVITLAYRRDREVNLSLIQYKNISYVDKVIIIWNDQNETNIRKKELWKKSDAPVFFIKTKKNSMNNRYLPYDIIKTECIFFLDDDIRITPKLLNKSFNLWRMNKDVIVGYYARLIQKGENISYIIEKKQSYDLILLGLSLVHKRYIYNYSYKMSRKIREIVDETLNCDDIAFNFMVALYSNKPNLLFTKGIDLSRCKTCHHSGLFFRKDHISRRVECIRIFSNLYGINPMIENRYFVGVY</sequence>
<dbReference type="Pfam" id="PF09258">
    <property type="entry name" value="Glyco_transf_64"/>
    <property type="match status" value="1"/>
</dbReference>
<proteinExistence type="inferred from homology"/>
<accession>A0A913HJM8</accession>
<keyword evidence="6 11" id="KW-0328">Glycosyltransferase</keyword>
<evidence type="ECO:0000256" key="1">
    <source>
        <dbReference type="ARBA" id="ARBA00001933"/>
    </source>
</evidence>